<keyword evidence="3" id="KW-1185">Reference proteome</keyword>
<evidence type="ECO:0000259" key="1">
    <source>
        <dbReference type="SMART" id="SM00563"/>
    </source>
</evidence>
<keyword evidence="2" id="KW-0012">Acyltransferase</keyword>
<feature type="domain" description="Phospholipid/glycerol acyltransferase" evidence="1">
    <location>
        <begin position="107"/>
        <end position="229"/>
    </location>
</feature>
<comment type="caution">
    <text evidence="2">The sequence shown here is derived from an EMBL/GenBank/DDBJ whole genome shotgun (WGS) entry which is preliminary data.</text>
</comment>
<gene>
    <name evidence="2" type="ORF">N5A92_15795</name>
</gene>
<dbReference type="SUPFAM" id="SSF69593">
    <property type="entry name" value="Glycerol-3-phosphate (1)-acyltransferase"/>
    <property type="match status" value="1"/>
</dbReference>
<dbReference type="InterPro" id="IPR002123">
    <property type="entry name" value="Plipid/glycerol_acylTrfase"/>
</dbReference>
<protein>
    <submittedName>
        <fullName evidence="2">1-acyl-sn-glycerol-3-phosphate acyltransferase</fullName>
    </submittedName>
</protein>
<dbReference type="Proteomes" id="UP001320831">
    <property type="component" value="Unassembled WGS sequence"/>
</dbReference>
<reference evidence="2 3" key="1">
    <citation type="submission" date="2022-09" db="EMBL/GenBank/DDBJ databases">
        <title>Chelativorans salina sp. nov., a novel slightly halophilic bacterium isolated from a saline lake sediment enrichment.</title>
        <authorList>
            <person name="Gao L."/>
            <person name="Fang B.-Z."/>
            <person name="Li W.-J."/>
        </authorList>
    </citation>
    <scope>NUCLEOTIDE SEQUENCE [LARGE SCALE GENOMIC DNA]</scope>
    <source>
        <strain evidence="2 3">EGI FJ00035</strain>
    </source>
</reference>
<evidence type="ECO:0000313" key="2">
    <source>
        <dbReference type="EMBL" id="MCT7376498.1"/>
    </source>
</evidence>
<keyword evidence="2" id="KW-0808">Transferase</keyword>
<evidence type="ECO:0000313" key="3">
    <source>
        <dbReference type="Proteomes" id="UP001320831"/>
    </source>
</evidence>
<dbReference type="GO" id="GO:0016746">
    <property type="term" value="F:acyltransferase activity"/>
    <property type="evidence" value="ECO:0007669"/>
    <property type="project" value="UniProtKB-KW"/>
</dbReference>
<name>A0ABT2LS96_9HYPH</name>
<sequence>MDFHTTLMSVAGVLGNRVLKRDTLAAKEPPHIVDQLIAERTTHLSRHPLWPVARPLLYRYFHYRQALAMADEIAELSGWDAFTFISALLSLNVSAHGTENIPATGGFILAPTHPTGIADGIAVFDLMKERRPDLAIFANRDALRVNPRFRDLIIPVEWRPGEKSHAKSRDTLETTAKAFAENKAVVLFPAGRIAYWNEDKLTERPWQPSVVALARRYEVPVIPVNITARNSGLFYLLSKYSAELRDMTLFHELLNKKGRDFHMTIGRPIAPDLLDGEPADVAAALQAHALARLAEDPAVEFAGDRQPSAA</sequence>
<dbReference type="RefSeq" id="WP_260904487.1">
    <property type="nucleotide sequence ID" value="NZ_JAOCZP010000004.1"/>
</dbReference>
<dbReference type="EMBL" id="JAOCZP010000004">
    <property type="protein sequence ID" value="MCT7376498.1"/>
    <property type="molecule type" value="Genomic_DNA"/>
</dbReference>
<dbReference type="SMART" id="SM00563">
    <property type="entry name" value="PlsC"/>
    <property type="match status" value="1"/>
</dbReference>
<accession>A0ABT2LS96</accession>
<organism evidence="2 3">
    <name type="scientific">Chelativorans salis</name>
    <dbReference type="NCBI Taxonomy" id="2978478"/>
    <lineage>
        <taxon>Bacteria</taxon>
        <taxon>Pseudomonadati</taxon>
        <taxon>Pseudomonadota</taxon>
        <taxon>Alphaproteobacteria</taxon>
        <taxon>Hyphomicrobiales</taxon>
        <taxon>Phyllobacteriaceae</taxon>
        <taxon>Chelativorans</taxon>
    </lineage>
</organism>
<proteinExistence type="predicted"/>
<dbReference type="Pfam" id="PF01553">
    <property type="entry name" value="Acyltransferase"/>
    <property type="match status" value="1"/>
</dbReference>